<dbReference type="Gene3D" id="3.40.50.300">
    <property type="entry name" value="P-loop containing nucleotide triphosphate hydrolases"/>
    <property type="match status" value="2"/>
</dbReference>
<evidence type="ECO:0000256" key="3">
    <source>
        <dbReference type="ARBA" id="ARBA00023125"/>
    </source>
</evidence>
<dbReference type="GO" id="GO:0005524">
    <property type="term" value="F:ATP binding"/>
    <property type="evidence" value="ECO:0007669"/>
    <property type="project" value="UniProtKB-KW"/>
</dbReference>
<dbReference type="EMBL" id="CCXS01000001">
    <property type="protein sequence ID" value="CEG22217.1"/>
    <property type="molecule type" value="Genomic_DNA"/>
</dbReference>
<keyword evidence="3" id="KW-0238">DNA-binding</keyword>
<accession>A0A098EK15</accession>
<dbReference type="SUPFAM" id="SSF52540">
    <property type="entry name" value="P-loop containing nucleoside triphosphate hydrolases"/>
    <property type="match status" value="1"/>
</dbReference>
<dbReference type="PROSITE" id="PS51192">
    <property type="entry name" value="HELICASE_ATP_BIND_1"/>
    <property type="match status" value="1"/>
</dbReference>
<dbReference type="Pfam" id="PF00271">
    <property type="entry name" value="Helicase_C"/>
    <property type="match status" value="1"/>
</dbReference>
<dbReference type="SMART" id="SM00490">
    <property type="entry name" value="HELICc"/>
    <property type="match status" value="1"/>
</dbReference>
<dbReference type="RefSeq" id="WP_052650935.1">
    <property type="nucleotide sequence ID" value="NZ_CCXS01000001.1"/>
</dbReference>
<keyword evidence="1" id="KW-0547">Nucleotide-binding</keyword>
<name>A0A098EK15_9BACL</name>
<keyword evidence="7" id="KW-1185">Reference proteome</keyword>
<evidence type="ECO:0000259" key="4">
    <source>
        <dbReference type="PROSITE" id="PS51192"/>
    </source>
</evidence>
<dbReference type="GO" id="GO:0003677">
    <property type="term" value="F:DNA binding"/>
    <property type="evidence" value="ECO:0007669"/>
    <property type="project" value="UniProtKB-KW"/>
</dbReference>
<dbReference type="PROSITE" id="PS51194">
    <property type="entry name" value="HELICASE_CTER"/>
    <property type="match status" value="1"/>
</dbReference>
<evidence type="ECO:0000259" key="5">
    <source>
        <dbReference type="PROSITE" id="PS51194"/>
    </source>
</evidence>
<feature type="domain" description="Helicase ATP-binding" evidence="4">
    <location>
        <begin position="120"/>
        <end position="272"/>
    </location>
</feature>
<evidence type="ECO:0000313" key="6">
    <source>
        <dbReference type="EMBL" id="CEG22217.1"/>
    </source>
</evidence>
<dbReference type="AlphaFoldDB" id="A0A098EK15"/>
<dbReference type="InterPro" id="IPR011545">
    <property type="entry name" value="DEAD/DEAH_box_helicase_dom"/>
</dbReference>
<organism evidence="6 7">
    <name type="scientific">Planococcus massiliensis</name>
    <dbReference type="NCBI Taxonomy" id="1499687"/>
    <lineage>
        <taxon>Bacteria</taxon>
        <taxon>Bacillati</taxon>
        <taxon>Bacillota</taxon>
        <taxon>Bacilli</taxon>
        <taxon>Bacillales</taxon>
        <taxon>Caryophanaceae</taxon>
        <taxon>Planococcus</taxon>
    </lineage>
</organism>
<dbReference type="SMART" id="SM00487">
    <property type="entry name" value="DEXDc"/>
    <property type="match status" value="1"/>
</dbReference>
<dbReference type="Pfam" id="PF00270">
    <property type="entry name" value="DEAD"/>
    <property type="match status" value="1"/>
</dbReference>
<gene>
    <name evidence="6" type="primary">uvrB_2</name>
    <name evidence="6" type="ORF">BN1080_01139</name>
</gene>
<dbReference type="InterPro" id="IPR001650">
    <property type="entry name" value="Helicase_C-like"/>
</dbReference>
<keyword evidence="2" id="KW-0067">ATP-binding</keyword>
<evidence type="ECO:0000313" key="7">
    <source>
        <dbReference type="Proteomes" id="UP000043699"/>
    </source>
</evidence>
<dbReference type="Proteomes" id="UP000043699">
    <property type="component" value="Unassembled WGS sequence"/>
</dbReference>
<protein>
    <submittedName>
        <fullName evidence="6">UvrABC system protein B</fullName>
    </submittedName>
</protein>
<sequence>MKEIEDFLTGRIWLKEFTPFPKNEIDEAIAQGFIACIPGISEKQECSRCLEKSAHLISFYCEKCEGECLYCRHCLKMGRISSCTELITWAAPSPRPLKTRSFQWSGRLTPSQNLASQQVIESIQNNRSHLIYAVCGAGKTEVLFAPIYEALKKGDRICIAAPRTDVVLELSPRIRAVFPEAVVHTLYGGSRDEPGFAEIVIATTHQLYRFQNAFDLMVVDEADAFPYSMDPALKRAVMKAKKPEAPVVYVSATPSARLLKETPGRSEIFRRYHGQPLPVPRFDSLWNYNKQLKKKTIPKKLETWVRLRISRQEPFLLFFPTIELIDQNIPLFKELDVGIEAVHSKDPNRKEKVMALRQGKIPGLLTSTILERGITIPKVQVAVIGAEEEIFDAAALIQISGRTGRAADFPTGDIVFFHNGITREMDRAKKTIIAYNRKTIS</sequence>
<reference evidence="6 7" key="1">
    <citation type="submission" date="2014-09" db="EMBL/GenBank/DDBJ databases">
        <authorList>
            <person name="Urmite Genomes Urmite Genomes"/>
        </authorList>
    </citation>
    <scope>NUCLEOTIDE SEQUENCE [LARGE SCALE GENOMIC DNA]</scope>
    <source>
        <strain evidence="6 7">ES2</strain>
    </source>
</reference>
<dbReference type="PANTHER" id="PTHR30580:SF1">
    <property type="entry name" value="COMF OPERON PROTEIN 1"/>
    <property type="match status" value="1"/>
</dbReference>
<dbReference type="OrthoDB" id="2077914at2"/>
<evidence type="ECO:0000256" key="2">
    <source>
        <dbReference type="ARBA" id="ARBA00022840"/>
    </source>
</evidence>
<dbReference type="GO" id="GO:0006310">
    <property type="term" value="P:DNA recombination"/>
    <property type="evidence" value="ECO:0007669"/>
    <property type="project" value="TreeGrafter"/>
</dbReference>
<dbReference type="GO" id="GO:0006270">
    <property type="term" value="P:DNA replication initiation"/>
    <property type="evidence" value="ECO:0007669"/>
    <property type="project" value="TreeGrafter"/>
</dbReference>
<dbReference type="GO" id="GO:0043138">
    <property type="term" value="F:3'-5' DNA helicase activity"/>
    <property type="evidence" value="ECO:0007669"/>
    <property type="project" value="TreeGrafter"/>
</dbReference>
<evidence type="ECO:0000256" key="1">
    <source>
        <dbReference type="ARBA" id="ARBA00022741"/>
    </source>
</evidence>
<feature type="domain" description="Helicase C-terminal" evidence="5">
    <location>
        <begin position="291"/>
        <end position="441"/>
    </location>
</feature>
<dbReference type="PANTHER" id="PTHR30580">
    <property type="entry name" value="PRIMOSOMAL PROTEIN N"/>
    <property type="match status" value="1"/>
</dbReference>
<dbReference type="GO" id="GO:0006302">
    <property type="term" value="P:double-strand break repair"/>
    <property type="evidence" value="ECO:0007669"/>
    <property type="project" value="TreeGrafter"/>
</dbReference>
<proteinExistence type="predicted"/>
<dbReference type="STRING" id="1499687.BN1080_01139"/>
<dbReference type="InterPro" id="IPR027417">
    <property type="entry name" value="P-loop_NTPase"/>
</dbReference>
<dbReference type="InterPro" id="IPR014001">
    <property type="entry name" value="Helicase_ATP-bd"/>
</dbReference>